<dbReference type="Gene3D" id="2.60.120.10">
    <property type="entry name" value="Jelly Rolls"/>
    <property type="match status" value="1"/>
</dbReference>
<dbReference type="GO" id="GO:0003700">
    <property type="term" value="F:DNA-binding transcription factor activity"/>
    <property type="evidence" value="ECO:0007669"/>
    <property type="project" value="TreeGrafter"/>
</dbReference>
<dbReference type="Proteomes" id="UP000318405">
    <property type="component" value="Unassembled WGS sequence"/>
</dbReference>
<dbReference type="GO" id="GO:0003677">
    <property type="term" value="F:DNA binding"/>
    <property type="evidence" value="ECO:0007669"/>
    <property type="project" value="UniProtKB-KW"/>
</dbReference>
<dbReference type="CDD" id="cd00093">
    <property type="entry name" value="HTH_XRE"/>
    <property type="match status" value="1"/>
</dbReference>
<dbReference type="PANTHER" id="PTHR46797:SF20">
    <property type="entry name" value="BLR4304 PROTEIN"/>
    <property type="match status" value="1"/>
</dbReference>
<dbReference type="AlphaFoldDB" id="A0A556AMW3"/>
<dbReference type="SUPFAM" id="SSF51182">
    <property type="entry name" value="RmlC-like cupins"/>
    <property type="match status" value="1"/>
</dbReference>
<dbReference type="CDD" id="cd02209">
    <property type="entry name" value="cupin_XRE_C"/>
    <property type="match status" value="1"/>
</dbReference>
<name>A0A556AMW3_9BURK</name>
<gene>
    <name evidence="3" type="ORF">FOZ76_12770</name>
</gene>
<dbReference type="Gene3D" id="1.10.260.40">
    <property type="entry name" value="lambda repressor-like DNA-binding domains"/>
    <property type="match status" value="1"/>
</dbReference>
<dbReference type="InterPro" id="IPR013096">
    <property type="entry name" value="Cupin_2"/>
</dbReference>
<evidence type="ECO:0000313" key="3">
    <source>
        <dbReference type="EMBL" id="TSH94233.1"/>
    </source>
</evidence>
<dbReference type="InterPro" id="IPR014710">
    <property type="entry name" value="RmlC-like_jellyroll"/>
</dbReference>
<dbReference type="SUPFAM" id="SSF47413">
    <property type="entry name" value="lambda repressor-like DNA-binding domains"/>
    <property type="match status" value="1"/>
</dbReference>
<keyword evidence="4" id="KW-1185">Reference proteome</keyword>
<sequence>MSVLADKLRVLRAQRQLTFQQLSARCGISVSTLSKIETGQLSPTYEKIVALAQGLGVDVADLFSSTPADAVSGRRGVTRSGQGVRYESPQYVYEMLCSDLTGKQFLPIRARIKAHSLADFDALHSHAGEEFVYVLEGELHVHSEFYEPLVLRAGDSCYFDSKMRHALVSAGARDAEILWVSSKQAMQEPVIERAARRAASDSEAS</sequence>
<dbReference type="InterPro" id="IPR010982">
    <property type="entry name" value="Lambda_DNA-bd_dom_sf"/>
</dbReference>
<evidence type="ECO:0000259" key="2">
    <source>
        <dbReference type="PROSITE" id="PS50943"/>
    </source>
</evidence>
<protein>
    <submittedName>
        <fullName evidence="3">Helix-turn-helix domain-containing protein</fullName>
    </submittedName>
</protein>
<accession>A0A556AMW3</accession>
<dbReference type="EMBL" id="VLTJ01000025">
    <property type="protein sequence ID" value="TSH94233.1"/>
    <property type="molecule type" value="Genomic_DNA"/>
</dbReference>
<dbReference type="PANTHER" id="PTHR46797">
    <property type="entry name" value="HTH-TYPE TRANSCRIPTIONAL REGULATOR"/>
    <property type="match status" value="1"/>
</dbReference>
<dbReference type="SMART" id="SM00530">
    <property type="entry name" value="HTH_XRE"/>
    <property type="match status" value="1"/>
</dbReference>
<dbReference type="OrthoDB" id="9805356at2"/>
<reference evidence="3 4" key="1">
    <citation type="submission" date="2019-07" db="EMBL/GenBank/DDBJ databases">
        <title>Qingshengfaniella alkalisoli gen. nov., sp. nov., isolated from saline soil.</title>
        <authorList>
            <person name="Xu L."/>
            <person name="Huang X.-X."/>
            <person name="Sun J.-Q."/>
        </authorList>
    </citation>
    <scope>NUCLEOTIDE SEQUENCE [LARGE SCALE GENOMIC DNA]</scope>
    <source>
        <strain evidence="3 4">DSM 27279</strain>
    </source>
</reference>
<organism evidence="3 4">
    <name type="scientific">Verticiella sediminum</name>
    <dbReference type="NCBI Taxonomy" id="1247510"/>
    <lineage>
        <taxon>Bacteria</taxon>
        <taxon>Pseudomonadati</taxon>
        <taxon>Pseudomonadota</taxon>
        <taxon>Betaproteobacteria</taxon>
        <taxon>Burkholderiales</taxon>
        <taxon>Alcaligenaceae</taxon>
        <taxon>Verticiella</taxon>
    </lineage>
</organism>
<dbReference type="InterPro" id="IPR050807">
    <property type="entry name" value="TransReg_Diox_bact_type"/>
</dbReference>
<dbReference type="GO" id="GO:0005829">
    <property type="term" value="C:cytosol"/>
    <property type="evidence" value="ECO:0007669"/>
    <property type="project" value="TreeGrafter"/>
</dbReference>
<dbReference type="PROSITE" id="PS50943">
    <property type="entry name" value="HTH_CROC1"/>
    <property type="match status" value="1"/>
</dbReference>
<dbReference type="Pfam" id="PF13560">
    <property type="entry name" value="HTH_31"/>
    <property type="match status" value="1"/>
</dbReference>
<dbReference type="InterPro" id="IPR001387">
    <property type="entry name" value="Cro/C1-type_HTH"/>
</dbReference>
<comment type="caution">
    <text evidence="3">The sequence shown here is derived from an EMBL/GenBank/DDBJ whole genome shotgun (WGS) entry which is preliminary data.</text>
</comment>
<dbReference type="Pfam" id="PF07883">
    <property type="entry name" value="Cupin_2"/>
    <property type="match status" value="1"/>
</dbReference>
<evidence type="ECO:0000313" key="4">
    <source>
        <dbReference type="Proteomes" id="UP000318405"/>
    </source>
</evidence>
<dbReference type="InterPro" id="IPR011051">
    <property type="entry name" value="RmlC_Cupin_sf"/>
</dbReference>
<evidence type="ECO:0000256" key="1">
    <source>
        <dbReference type="ARBA" id="ARBA00023125"/>
    </source>
</evidence>
<proteinExistence type="predicted"/>
<feature type="domain" description="HTH cro/C1-type" evidence="2">
    <location>
        <begin position="8"/>
        <end position="62"/>
    </location>
</feature>
<keyword evidence="1" id="KW-0238">DNA-binding</keyword>